<keyword evidence="1" id="KW-0812">Transmembrane</keyword>
<feature type="transmembrane region" description="Helical" evidence="1">
    <location>
        <begin position="113"/>
        <end position="130"/>
    </location>
</feature>
<dbReference type="InterPro" id="IPR009305">
    <property type="entry name" value="Mpo1-like"/>
</dbReference>
<dbReference type="GO" id="GO:0016020">
    <property type="term" value="C:membrane"/>
    <property type="evidence" value="ECO:0007669"/>
    <property type="project" value="GOC"/>
</dbReference>
<feature type="transmembrane region" description="Helical" evidence="1">
    <location>
        <begin position="150"/>
        <end position="167"/>
    </location>
</feature>
<dbReference type="GO" id="GO:0005783">
    <property type="term" value="C:endoplasmic reticulum"/>
    <property type="evidence" value="ECO:0007669"/>
    <property type="project" value="TreeGrafter"/>
</dbReference>
<dbReference type="Proteomes" id="UP001150569">
    <property type="component" value="Unassembled WGS sequence"/>
</dbReference>
<dbReference type="GO" id="GO:0046521">
    <property type="term" value="P:sphingoid catabolic process"/>
    <property type="evidence" value="ECO:0007669"/>
    <property type="project" value="TreeGrafter"/>
</dbReference>
<evidence type="ECO:0000313" key="3">
    <source>
        <dbReference type="Proteomes" id="UP001150569"/>
    </source>
</evidence>
<reference evidence="2" key="1">
    <citation type="submission" date="2022-07" db="EMBL/GenBank/DDBJ databases">
        <title>Phylogenomic reconstructions and comparative analyses of Kickxellomycotina fungi.</title>
        <authorList>
            <person name="Reynolds N.K."/>
            <person name="Stajich J.E."/>
            <person name="Barry K."/>
            <person name="Grigoriev I.V."/>
            <person name="Crous P."/>
            <person name="Smith M.E."/>
        </authorList>
    </citation>
    <scope>NUCLEOTIDE SEQUENCE</scope>
    <source>
        <strain evidence="2">RSA 861</strain>
    </source>
</reference>
<keyword evidence="1" id="KW-0472">Membrane</keyword>
<organism evidence="2 3">
    <name type="scientific">Tieghemiomyces parasiticus</name>
    <dbReference type="NCBI Taxonomy" id="78921"/>
    <lineage>
        <taxon>Eukaryota</taxon>
        <taxon>Fungi</taxon>
        <taxon>Fungi incertae sedis</taxon>
        <taxon>Zoopagomycota</taxon>
        <taxon>Kickxellomycotina</taxon>
        <taxon>Dimargaritomycetes</taxon>
        <taxon>Dimargaritales</taxon>
        <taxon>Dimargaritaceae</taxon>
        <taxon>Tieghemiomyces</taxon>
    </lineage>
</organism>
<dbReference type="OrthoDB" id="2124888at2759"/>
<name>A0A9W8AN24_9FUNG</name>
<dbReference type="EMBL" id="JANBPT010000005">
    <property type="protein sequence ID" value="KAJ1930522.1"/>
    <property type="molecule type" value="Genomic_DNA"/>
</dbReference>
<keyword evidence="3" id="KW-1185">Reference proteome</keyword>
<feature type="transmembrane region" description="Helical" evidence="1">
    <location>
        <begin position="71"/>
        <end position="101"/>
    </location>
</feature>
<accession>A0A9W8AN24</accession>
<comment type="caution">
    <text evidence="2">The sequence shown here is derived from an EMBL/GenBank/DDBJ whole genome shotgun (WGS) entry which is preliminary data.</text>
</comment>
<dbReference type="Pfam" id="PF06127">
    <property type="entry name" value="Mpo1-like"/>
    <property type="match status" value="1"/>
</dbReference>
<sequence length="199" mass="22748">MSIFNLKEQFAFYGSYHHDHRNMWVHIVFVPAILWSFWVMASLLGPLPGVSMDGCLAQTLRHLGFEPHLPFFMLVLYVLYYLVLDFVAATLYLPFLLTFYYTSTSLAATHPHALAIGAGVHIVSWMAQFYSHAVWEKRAPALTDNLSQALLMAPLFVFIEILFMLGYRPRFQAEVEALIESRLQQFQAAARSPTKSAKQ</sequence>
<dbReference type="PANTHER" id="PTHR28026">
    <property type="entry name" value="DUF962 DOMAIN PROTEIN (AFU_ORTHOLOGUE AFUA_8G05310)"/>
    <property type="match status" value="1"/>
</dbReference>
<protein>
    <recommendedName>
        <fullName evidence="4">DUF962 domain-containing protein</fullName>
    </recommendedName>
</protein>
<proteinExistence type="predicted"/>
<dbReference type="PANTHER" id="PTHR28026:SF9">
    <property type="entry name" value="2-HYDROXY-PALMITIC ACID DIOXYGENASE MPO1"/>
    <property type="match status" value="1"/>
</dbReference>
<gene>
    <name evidence="2" type="ORF">IWQ60_000219</name>
</gene>
<dbReference type="AlphaFoldDB" id="A0A9W8AN24"/>
<evidence type="ECO:0000256" key="1">
    <source>
        <dbReference type="SAM" id="Phobius"/>
    </source>
</evidence>
<keyword evidence="1" id="KW-1133">Transmembrane helix</keyword>
<evidence type="ECO:0008006" key="4">
    <source>
        <dbReference type="Google" id="ProtNLM"/>
    </source>
</evidence>
<feature type="transmembrane region" description="Helical" evidence="1">
    <location>
        <begin position="23"/>
        <end position="44"/>
    </location>
</feature>
<evidence type="ECO:0000313" key="2">
    <source>
        <dbReference type="EMBL" id="KAJ1930522.1"/>
    </source>
</evidence>